<feature type="region of interest" description="Disordered" evidence="5">
    <location>
        <begin position="1"/>
        <end position="33"/>
    </location>
</feature>
<evidence type="ECO:0000313" key="9">
    <source>
        <dbReference type="Proteomes" id="UP000660265"/>
    </source>
</evidence>
<dbReference type="InterPro" id="IPR039425">
    <property type="entry name" value="RNA_pol_sigma-70-like"/>
</dbReference>
<sequence length="242" mass="25861">MITAAPHTPAPAPRQIPPTRIHPTTGRSARPDDSEITAWALAAGLGDRRAAELFVRATYDDVRRFVAHLSSDVRGADDLTQETYLRALASLARFAGRSCARVWLLAIARRVVVDRYRRAAVRPRIADTTDWVTVADRAQPRHLPGFEESVALADALATMEPGRRQAFALTRLLGLSYAEAADALGCPVGTIRSRVARARRDLAAVWQPEGARAAADERAAAGGSGAGGPRAADERALTALAG</sequence>
<dbReference type="Gene3D" id="1.10.1740.10">
    <property type="match status" value="1"/>
</dbReference>
<reference evidence="9" key="1">
    <citation type="journal article" date="2019" name="Int. J. Syst. Evol. Microbiol.">
        <title>The Global Catalogue of Microorganisms (GCM) 10K type strain sequencing project: providing services to taxonomists for standard genome sequencing and annotation.</title>
        <authorList>
            <consortium name="The Broad Institute Genomics Platform"/>
            <consortium name="The Broad Institute Genome Sequencing Center for Infectious Disease"/>
            <person name="Wu L."/>
            <person name="Ma J."/>
        </authorList>
    </citation>
    <scope>NUCLEOTIDE SEQUENCE [LARGE SCALE GENOMIC DNA]</scope>
    <source>
        <strain evidence="9">CGMCC 4.7275</strain>
    </source>
</reference>
<dbReference type="Pfam" id="PF04542">
    <property type="entry name" value="Sigma70_r2"/>
    <property type="match status" value="1"/>
</dbReference>
<dbReference type="InterPro" id="IPR013324">
    <property type="entry name" value="RNA_pol_sigma_r3/r4-like"/>
</dbReference>
<dbReference type="CDD" id="cd06171">
    <property type="entry name" value="Sigma70_r4"/>
    <property type="match status" value="1"/>
</dbReference>
<feature type="region of interest" description="Disordered" evidence="5">
    <location>
        <begin position="216"/>
        <end position="242"/>
    </location>
</feature>
<dbReference type="InterPro" id="IPR007627">
    <property type="entry name" value="RNA_pol_sigma70_r2"/>
</dbReference>
<name>A0ABQ2ESI9_9ACTN</name>
<gene>
    <name evidence="8" type="ORF">GCM10011583_63260</name>
</gene>
<dbReference type="SUPFAM" id="SSF88946">
    <property type="entry name" value="Sigma2 domain of RNA polymerase sigma factors"/>
    <property type="match status" value="1"/>
</dbReference>
<evidence type="ECO:0000259" key="7">
    <source>
        <dbReference type="Pfam" id="PF08281"/>
    </source>
</evidence>
<dbReference type="Gene3D" id="1.10.10.10">
    <property type="entry name" value="Winged helix-like DNA-binding domain superfamily/Winged helix DNA-binding domain"/>
    <property type="match status" value="1"/>
</dbReference>
<dbReference type="NCBIfam" id="TIGR02937">
    <property type="entry name" value="sigma70-ECF"/>
    <property type="match status" value="1"/>
</dbReference>
<dbReference type="InterPro" id="IPR036388">
    <property type="entry name" value="WH-like_DNA-bd_sf"/>
</dbReference>
<keyword evidence="9" id="KW-1185">Reference proteome</keyword>
<keyword evidence="2" id="KW-0805">Transcription regulation</keyword>
<dbReference type="EMBL" id="BMMV01000027">
    <property type="protein sequence ID" value="GGK22667.1"/>
    <property type="molecule type" value="Genomic_DNA"/>
</dbReference>
<evidence type="ECO:0000256" key="2">
    <source>
        <dbReference type="ARBA" id="ARBA00023015"/>
    </source>
</evidence>
<evidence type="ECO:0000256" key="3">
    <source>
        <dbReference type="ARBA" id="ARBA00023082"/>
    </source>
</evidence>
<comment type="similarity">
    <text evidence="1">Belongs to the sigma-70 factor family. ECF subfamily.</text>
</comment>
<feature type="domain" description="RNA polymerase sigma-70 region 2" evidence="6">
    <location>
        <begin position="55"/>
        <end position="120"/>
    </location>
</feature>
<dbReference type="PANTHER" id="PTHR43133">
    <property type="entry name" value="RNA POLYMERASE ECF-TYPE SIGMA FACTO"/>
    <property type="match status" value="1"/>
</dbReference>
<dbReference type="InterPro" id="IPR014284">
    <property type="entry name" value="RNA_pol_sigma-70_dom"/>
</dbReference>
<dbReference type="InterPro" id="IPR013325">
    <property type="entry name" value="RNA_pol_sigma_r2"/>
</dbReference>
<accession>A0ABQ2ESI9</accession>
<evidence type="ECO:0000313" key="8">
    <source>
        <dbReference type="EMBL" id="GGK22667.1"/>
    </source>
</evidence>
<feature type="domain" description="RNA polymerase sigma factor 70 region 4 type 2" evidence="7">
    <location>
        <begin position="151"/>
        <end position="202"/>
    </location>
</feature>
<protein>
    <recommendedName>
        <fullName evidence="10">Sigma-70 family RNA polymerase sigma factor</fullName>
    </recommendedName>
</protein>
<dbReference type="InterPro" id="IPR013249">
    <property type="entry name" value="RNA_pol_sigma70_r4_t2"/>
</dbReference>
<comment type="caution">
    <text evidence="8">The sequence shown here is derived from an EMBL/GenBank/DDBJ whole genome shotgun (WGS) entry which is preliminary data.</text>
</comment>
<keyword evidence="3" id="KW-0731">Sigma factor</keyword>
<evidence type="ECO:0000256" key="4">
    <source>
        <dbReference type="ARBA" id="ARBA00023163"/>
    </source>
</evidence>
<evidence type="ECO:0000256" key="1">
    <source>
        <dbReference type="ARBA" id="ARBA00010641"/>
    </source>
</evidence>
<dbReference type="Pfam" id="PF08281">
    <property type="entry name" value="Sigma70_r4_2"/>
    <property type="match status" value="1"/>
</dbReference>
<dbReference type="RefSeq" id="WP_373292665.1">
    <property type="nucleotide sequence ID" value="NZ_BMMV01000027.1"/>
</dbReference>
<keyword evidence="4" id="KW-0804">Transcription</keyword>
<dbReference type="PANTHER" id="PTHR43133:SF61">
    <property type="entry name" value="ECF RNA POLYMERASE SIGMA FACTOR SIGC"/>
    <property type="match status" value="1"/>
</dbReference>
<evidence type="ECO:0008006" key="10">
    <source>
        <dbReference type="Google" id="ProtNLM"/>
    </source>
</evidence>
<evidence type="ECO:0000259" key="6">
    <source>
        <dbReference type="Pfam" id="PF04542"/>
    </source>
</evidence>
<evidence type="ECO:0000256" key="5">
    <source>
        <dbReference type="SAM" id="MobiDB-lite"/>
    </source>
</evidence>
<organism evidence="8 9">
    <name type="scientific">Streptomyces camponoticapitis</name>
    <dbReference type="NCBI Taxonomy" id="1616125"/>
    <lineage>
        <taxon>Bacteria</taxon>
        <taxon>Bacillati</taxon>
        <taxon>Actinomycetota</taxon>
        <taxon>Actinomycetes</taxon>
        <taxon>Kitasatosporales</taxon>
        <taxon>Streptomycetaceae</taxon>
        <taxon>Streptomyces</taxon>
    </lineage>
</organism>
<dbReference type="Proteomes" id="UP000660265">
    <property type="component" value="Unassembled WGS sequence"/>
</dbReference>
<proteinExistence type="inferred from homology"/>
<dbReference type="SUPFAM" id="SSF88659">
    <property type="entry name" value="Sigma3 and sigma4 domains of RNA polymerase sigma factors"/>
    <property type="match status" value="1"/>
</dbReference>